<evidence type="ECO:0000259" key="1">
    <source>
        <dbReference type="Pfam" id="PF00766"/>
    </source>
</evidence>
<dbReference type="InterPro" id="IPR036250">
    <property type="entry name" value="AcylCo_DH-like_C"/>
</dbReference>
<dbReference type="InterPro" id="IPR037069">
    <property type="entry name" value="AcylCoA_DH/ox_N_sf"/>
</dbReference>
<dbReference type="SUPFAM" id="SSF47203">
    <property type="entry name" value="Acyl-CoA dehydrogenase C-terminal domain-like"/>
    <property type="match status" value="1"/>
</dbReference>
<dbReference type="Gene3D" id="1.10.540.10">
    <property type="entry name" value="Acyl-CoA dehydrogenase/oxidase, N-terminal domain"/>
    <property type="match status" value="1"/>
</dbReference>
<organism evidence="2 3">
    <name type="scientific">Lactiplantibacillus garii</name>
    <dbReference type="NCBI Taxonomy" id="2306423"/>
    <lineage>
        <taxon>Bacteria</taxon>
        <taxon>Bacillati</taxon>
        <taxon>Bacillota</taxon>
        <taxon>Bacilli</taxon>
        <taxon>Lactobacillales</taxon>
        <taxon>Lactobacillaceae</taxon>
        <taxon>Lactiplantibacillus</taxon>
    </lineage>
</organism>
<protein>
    <submittedName>
        <fullName evidence="2">Acyl-CoA dehydrogenase</fullName>
    </submittedName>
</protein>
<gene>
    <name evidence="2" type="ORF">D1831_08905</name>
</gene>
<dbReference type="EMBL" id="QWZQ01000028">
    <property type="protein sequence ID" value="RRK10136.1"/>
    <property type="molecule type" value="Genomic_DNA"/>
</dbReference>
<dbReference type="Gene3D" id="1.20.140.10">
    <property type="entry name" value="Butyryl-CoA Dehydrogenase, subunit A, domain 3"/>
    <property type="match status" value="1"/>
</dbReference>
<proteinExistence type="predicted"/>
<dbReference type="InterPro" id="IPR014731">
    <property type="entry name" value="ETF_asu_C"/>
</dbReference>
<dbReference type="GO" id="GO:0005886">
    <property type="term" value="C:plasma membrane"/>
    <property type="evidence" value="ECO:0007669"/>
    <property type="project" value="TreeGrafter"/>
</dbReference>
<reference evidence="2 3" key="1">
    <citation type="submission" date="2018-08" db="EMBL/GenBank/DDBJ databases">
        <title>Genome Lactobacillus garii FI11369.</title>
        <authorList>
            <person name="Diaz M."/>
            <person name="Narbad A."/>
        </authorList>
    </citation>
    <scope>NUCLEOTIDE SEQUENCE [LARGE SCALE GENOMIC DNA]</scope>
    <source>
        <strain evidence="2 3">FI11369</strain>
    </source>
</reference>
<comment type="caution">
    <text evidence="2">The sequence shown here is derived from an EMBL/GenBank/DDBJ whole genome shotgun (WGS) entry which is preliminary data.</text>
</comment>
<accession>A0A426D654</accession>
<dbReference type="SUPFAM" id="SSF52467">
    <property type="entry name" value="DHS-like NAD/FAD-binding domain"/>
    <property type="match status" value="1"/>
</dbReference>
<dbReference type="GO" id="GO:0050660">
    <property type="term" value="F:flavin adenine dinucleotide binding"/>
    <property type="evidence" value="ECO:0007669"/>
    <property type="project" value="InterPro"/>
</dbReference>
<dbReference type="PANTHER" id="PTHR43884">
    <property type="entry name" value="ACYL-COA DEHYDROGENASE"/>
    <property type="match status" value="1"/>
</dbReference>
<dbReference type="PANTHER" id="PTHR43884:SF19">
    <property type="entry name" value="ACYL-COA DEHYDROGENASE FADE4-RELATED"/>
    <property type="match status" value="1"/>
</dbReference>
<feature type="domain" description="Electron transfer flavoprotein alpha subunit C-terminal" evidence="1">
    <location>
        <begin position="394"/>
        <end position="472"/>
    </location>
</feature>
<evidence type="ECO:0000313" key="2">
    <source>
        <dbReference type="EMBL" id="RRK10136.1"/>
    </source>
</evidence>
<dbReference type="InterPro" id="IPR029035">
    <property type="entry name" value="DHS-like_NAD/FAD-binding_dom"/>
</dbReference>
<dbReference type="Proteomes" id="UP000283633">
    <property type="component" value="Unassembled WGS sequence"/>
</dbReference>
<dbReference type="RefSeq" id="WP_125072581.1">
    <property type="nucleotide sequence ID" value="NZ_QWZQ01000028.1"/>
</dbReference>
<dbReference type="InterPro" id="IPR046373">
    <property type="entry name" value="Acyl-CoA_Oxase/DH_mid-dom_sf"/>
</dbReference>
<name>A0A426D654_9LACO</name>
<keyword evidence="3" id="KW-1185">Reference proteome</keyword>
<dbReference type="OrthoDB" id="9770286at2"/>
<dbReference type="AlphaFoldDB" id="A0A426D654"/>
<dbReference type="Pfam" id="PF00766">
    <property type="entry name" value="ETF_alpha"/>
    <property type="match status" value="1"/>
</dbReference>
<dbReference type="InterPro" id="IPR009100">
    <property type="entry name" value="AcylCoA_DH/oxidase_NM_dom_sf"/>
</dbReference>
<dbReference type="Gene3D" id="3.40.50.1220">
    <property type="entry name" value="TPP-binding domain"/>
    <property type="match status" value="1"/>
</dbReference>
<evidence type="ECO:0000313" key="3">
    <source>
        <dbReference type="Proteomes" id="UP000283633"/>
    </source>
</evidence>
<sequence length="513" mass="53425">MELNLTAKQRQQWQRLTTLMDENLITLAAEVDMTGQVKPAVLEALRQRQLPQTGLADTDRLSQQTLCLLAVTQVSASLATLLATWWQVADAVLTFGTTAQRQTYLDQLKIIGLPALGTTGTPTAAVTALPVTDGWQLTGTVKHVVNAGRAQTYLIVAQTPPNVPSAFLVSANHPGVTTGNPLEPLGLPGLAVADLELDQVKVTATDRLGQIGQGFPIMQRAQAVGRGLLSAVVAGILNHAATQIKQLALGEQPPLVELTPLLATAHAVALSALSVADQIDAHVPFASAAALTGFNASQQGVAQLTAVTGLIGDLAYSRRSPLMALTRDLQTLPLLMGTPADLATAFATSQLNAPAAPVDGAKAIEPEQLAVADLHRVVKKLNLTKDVPVNVGSIATAKRIVALGRGALDPAVLLQAQQLAKWIGAAIAVTQPLTMLEQFSIDQQVGGNAIPVAPEVLINLGISGDDQYLAGITGAQHVLSVNQDATAPIMAASQQVFVGKVADFLDGMVAALN</sequence>
<dbReference type="SUPFAM" id="SSF56645">
    <property type="entry name" value="Acyl-CoA dehydrogenase NM domain-like"/>
    <property type="match status" value="1"/>
</dbReference>
<dbReference type="Gene3D" id="2.40.110.10">
    <property type="entry name" value="Butyryl-CoA Dehydrogenase, subunit A, domain 2"/>
    <property type="match status" value="1"/>
</dbReference>
<dbReference type="GO" id="GO:0003995">
    <property type="term" value="F:acyl-CoA dehydrogenase activity"/>
    <property type="evidence" value="ECO:0007669"/>
    <property type="project" value="TreeGrafter"/>
</dbReference>